<evidence type="ECO:0000313" key="8">
    <source>
        <dbReference type="EMBL" id="KFG27398.1"/>
    </source>
</evidence>
<dbReference type="Gene3D" id="1.10.560.10">
    <property type="entry name" value="GroEL-like equatorial domain"/>
    <property type="match status" value="1"/>
</dbReference>
<evidence type="ECO:0000256" key="6">
    <source>
        <dbReference type="ARBA" id="ARBA00023186"/>
    </source>
</evidence>
<keyword evidence="4 7" id="KW-0547">Nucleotide-binding</keyword>
<dbReference type="PROSITE" id="PS00750">
    <property type="entry name" value="TCP1_1"/>
    <property type="match status" value="1"/>
</dbReference>
<dbReference type="PANTHER" id="PTHR11353">
    <property type="entry name" value="CHAPERONIN"/>
    <property type="match status" value="1"/>
</dbReference>
<dbReference type="SUPFAM" id="SSF54849">
    <property type="entry name" value="GroEL-intermediate domain like"/>
    <property type="match status" value="1"/>
</dbReference>
<reference evidence="8 9" key="1">
    <citation type="journal article" date="2014" name="Genome Announc.">
        <title>Genome Sequence of the Microsporidian Species Nematocida sp1 Strain ERTm6 (ATCC PRA-372).</title>
        <authorList>
            <person name="Bakowski M.A."/>
            <person name="Priest M."/>
            <person name="Young S."/>
            <person name="Cuomo C.A."/>
            <person name="Troemel E.R."/>
        </authorList>
    </citation>
    <scope>NUCLEOTIDE SEQUENCE [LARGE SCALE GENOMIC DNA]</scope>
    <source>
        <strain evidence="8 9">ERTm6</strain>
    </source>
</reference>
<sequence length="501" mass="54104">MAELLKPGATQEKADEARTSFLVGAITVSNMVKSTLGPRGMLKLLYSQNGQPIITNDGATVLKNILPSGASSKILINSAKEHGEKEGDGTTTLTVLTGGLLHEADKLIFNGYHPYKIMGEYRSAHKQAIDLLRSLTLKENQADRLSLAKTTLSSKFSPIELEALSNLAISAASKIEGSLEMLNIIKVEGGEVGDSYVHPGLLLECDVGPGQKESFDEPRVLIINTSLDTDKVKIFGAKASVSSPAELEKLEAAETLRMRNKVESIARYADVIVNRQIIYDYPTQEFTRHGKISIERADFTGVEMLAKVLHGRILSTFDNVSDGDIGRCSRFEKVKIQGRSFCSFTGGLKDGACTVVIRGSSQEIQEECERSLVGAIKVLVKTKDEYVCGGGSAEAAVAQMLQPKTEGERAYARALLDVTRALAENAGIPADDLLDALAVKNAQGVHTFGVGPDGAVCMEAAGVRESLRLKEIVWSKAAETAEVLLRCDGNIKCRPRERVHE</sequence>
<accession>A0A086J5I0</accession>
<proteinExistence type="inferred from homology"/>
<dbReference type="RefSeq" id="XP_052905953.1">
    <property type="nucleotide sequence ID" value="XM_053048128.1"/>
</dbReference>
<comment type="subunit">
    <text evidence="3">Component of the T-complex protein 1 (TCP1) complex.</text>
</comment>
<dbReference type="Proteomes" id="UP000054524">
    <property type="component" value="Unassembled WGS sequence"/>
</dbReference>
<dbReference type="GO" id="GO:0016887">
    <property type="term" value="F:ATP hydrolysis activity"/>
    <property type="evidence" value="ECO:0007669"/>
    <property type="project" value="InterPro"/>
</dbReference>
<evidence type="ECO:0008006" key="10">
    <source>
        <dbReference type="Google" id="ProtNLM"/>
    </source>
</evidence>
<evidence type="ECO:0000256" key="1">
    <source>
        <dbReference type="ARBA" id="ARBA00002912"/>
    </source>
</evidence>
<comment type="similarity">
    <text evidence="2 7">Belongs to the TCP-1 chaperonin family.</text>
</comment>
<comment type="function">
    <text evidence="1">Molecular chaperone; assists the folding of proteins upon ATP hydrolysis.</text>
</comment>
<evidence type="ECO:0000256" key="2">
    <source>
        <dbReference type="ARBA" id="ARBA00008020"/>
    </source>
</evidence>
<dbReference type="GO" id="GO:0005524">
    <property type="term" value="F:ATP binding"/>
    <property type="evidence" value="ECO:0007669"/>
    <property type="project" value="UniProtKB-KW"/>
</dbReference>
<dbReference type="InterPro" id="IPR027413">
    <property type="entry name" value="GROEL-like_equatorial_sf"/>
</dbReference>
<dbReference type="Pfam" id="PF00118">
    <property type="entry name" value="Cpn60_TCP1"/>
    <property type="match status" value="1"/>
</dbReference>
<dbReference type="SUPFAM" id="SSF48592">
    <property type="entry name" value="GroEL equatorial domain-like"/>
    <property type="match status" value="1"/>
</dbReference>
<dbReference type="Gene3D" id="3.30.260.10">
    <property type="entry name" value="TCP-1-like chaperonin intermediate domain"/>
    <property type="match status" value="1"/>
</dbReference>
<protein>
    <recommendedName>
        <fullName evidence="10">CCT-beta</fullName>
    </recommendedName>
</protein>
<comment type="caution">
    <text evidence="8">The sequence shown here is derived from an EMBL/GenBank/DDBJ whole genome shotgun (WGS) entry which is preliminary data.</text>
</comment>
<organism evidence="8 9">
    <name type="scientific">Nematocida ausubeli (strain ATCC PRA-371 / ERTm2)</name>
    <name type="common">Nematode killer fungus</name>
    <dbReference type="NCBI Taxonomy" id="1913371"/>
    <lineage>
        <taxon>Eukaryota</taxon>
        <taxon>Fungi</taxon>
        <taxon>Fungi incertae sedis</taxon>
        <taxon>Microsporidia</taxon>
        <taxon>Nematocida</taxon>
    </lineage>
</organism>
<dbReference type="GeneID" id="77675449"/>
<evidence type="ECO:0000313" key="9">
    <source>
        <dbReference type="Proteomes" id="UP000054524"/>
    </source>
</evidence>
<dbReference type="PRINTS" id="PR00304">
    <property type="entry name" value="TCOMPLEXTCP1"/>
</dbReference>
<dbReference type="Gene3D" id="3.50.7.10">
    <property type="entry name" value="GroEL"/>
    <property type="match status" value="1"/>
</dbReference>
<dbReference type="InterPro" id="IPR027409">
    <property type="entry name" value="GroEL-like_apical_dom_sf"/>
</dbReference>
<evidence type="ECO:0000256" key="3">
    <source>
        <dbReference type="ARBA" id="ARBA00011381"/>
    </source>
</evidence>
<dbReference type="InterPro" id="IPR027410">
    <property type="entry name" value="TCP-1-like_intermed_sf"/>
</dbReference>
<dbReference type="SUPFAM" id="SSF52029">
    <property type="entry name" value="GroEL apical domain-like"/>
    <property type="match status" value="1"/>
</dbReference>
<dbReference type="InterPro" id="IPR017998">
    <property type="entry name" value="Chaperone_TCP-1"/>
</dbReference>
<dbReference type="GO" id="GO:0005832">
    <property type="term" value="C:chaperonin-containing T-complex"/>
    <property type="evidence" value="ECO:0007669"/>
    <property type="project" value="UniProtKB-ARBA"/>
</dbReference>
<dbReference type="GO" id="GO:0140662">
    <property type="term" value="F:ATP-dependent protein folding chaperone"/>
    <property type="evidence" value="ECO:0007669"/>
    <property type="project" value="InterPro"/>
</dbReference>
<dbReference type="GO" id="GO:0051082">
    <property type="term" value="F:unfolded protein binding"/>
    <property type="evidence" value="ECO:0007669"/>
    <property type="project" value="InterPro"/>
</dbReference>
<evidence type="ECO:0000256" key="4">
    <source>
        <dbReference type="ARBA" id="ARBA00022741"/>
    </source>
</evidence>
<dbReference type="HOGENOM" id="CLU_008891_6_2_1"/>
<dbReference type="EMBL" id="AKIJ01000001">
    <property type="protein sequence ID" value="KFG27398.1"/>
    <property type="molecule type" value="Genomic_DNA"/>
</dbReference>
<gene>
    <name evidence="8" type="ORF">NESG_00476</name>
</gene>
<keyword evidence="6 7" id="KW-0143">Chaperone</keyword>
<name>A0A086J5I0_NEMA1</name>
<dbReference type="InterPro" id="IPR002194">
    <property type="entry name" value="Chaperonin_TCP-1_CS"/>
</dbReference>
<evidence type="ECO:0000256" key="5">
    <source>
        <dbReference type="ARBA" id="ARBA00022840"/>
    </source>
</evidence>
<keyword evidence="5 7" id="KW-0067">ATP-binding</keyword>
<dbReference type="AlphaFoldDB" id="A0A086J5I0"/>
<dbReference type="InterPro" id="IPR002423">
    <property type="entry name" value="Cpn60/GroEL/TCP-1"/>
</dbReference>
<evidence type="ECO:0000256" key="7">
    <source>
        <dbReference type="RuleBase" id="RU004187"/>
    </source>
</evidence>
<keyword evidence="9" id="KW-1185">Reference proteome</keyword>